<feature type="domain" description="UVR" evidence="2">
    <location>
        <begin position="312"/>
        <end position="347"/>
    </location>
</feature>
<dbReference type="InterPro" id="IPR001943">
    <property type="entry name" value="UVR_dom"/>
</dbReference>
<keyword evidence="4" id="KW-1185">Reference proteome</keyword>
<accession>A0A7M2WYJ9</accession>
<reference evidence="3 4" key="1">
    <citation type="submission" date="2020-10" db="EMBL/GenBank/DDBJ databases">
        <title>Wide distribution of Phycisphaera-like planctomycetes from WD2101 soil group in peatlands and genome analysis of the first cultivated representative.</title>
        <authorList>
            <person name="Dedysh S.N."/>
            <person name="Beletsky A.V."/>
            <person name="Ivanova A."/>
            <person name="Kulichevskaya I.S."/>
            <person name="Suzina N.E."/>
            <person name="Philippov D.A."/>
            <person name="Rakitin A.L."/>
            <person name="Mardanov A.V."/>
            <person name="Ravin N.V."/>
        </authorList>
    </citation>
    <scope>NUCLEOTIDE SEQUENCE [LARGE SCALE GENOMIC DNA]</scope>
    <source>
        <strain evidence="3 4">M1803</strain>
    </source>
</reference>
<evidence type="ECO:0000313" key="3">
    <source>
        <dbReference type="EMBL" id="QOV89911.1"/>
    </source>
</evidence>
<dbReference type="PROSITE" id="PS50151">
    <property type="entry name" value="UVR"/>
    <property type="match status" value="1"/>
</dbReference>
<dbReference type="KEGG" id="hbs:IPV69_00625"/>
<gene>
    <name evidence="3" type="ORF">IPV69_00625</name>
</gene>
<feature type="compositionally biased region" description="Basic and acidic residues" evidence="1">
    <location>
        <begin position="70"/>
        <end position="92"/>
    </location>
</feature>
<evidence type="ECO:0000259" key="2">
    <source>
        <dbReference type="PROSITE" id="PS50151"/>
    </source>
</evidence>
<feature type="region of interest" description="Disordered" evidence="1">
    <location>
        <begin position="1"/>
        <end position="94"/>
    </location>
</feature>
<name>A0A7M2WYJ9_9BACT</name>
<feature type="compositionally biased region" description="Basic and acidic residues" evidence="1">
    <location>
        <begin position="16"/>
        <end position="30"/>
    </location>
</feature>
<protein>
    <submittedName>
        <fullName evidence="3">UvrB/UvrC motif-containing protein</fullName>
    </submittedName>
</protein>
<dbReference type="Pfam" id="PF02151">
    <property type="entry name" value="UVR"/>
    <property type="match status" value="1"/>
</dbReference>
<evidence type="ECO:0000256" key="1">
    <source>
        <dbReference type="SAM" id="MobiDB-lite"/>
    </source>
</evidence>
<dbReference type="Proteomes" id="UP000593765">
    <property type="component" value="Chromosome"/>
</dbReference>
<proteinExistence type="predicted"/>
<dbReference type="AlphaFoldDB" id="A0A7M2WYJ9"/>
<sequence length="356" mass="40272">MSQHHRSGHQGPSDGTPHDDRAGFPADNHDINPNTPLANPGEGGDPARKAGEPPSPATPSPQRHAGGRAGPRDTQRDVQREAQREALRDKSAELPAGAKDINAIITDWQYEPGTINVRKISGADGRPKLQMRLDLGLLQMELTGRPDGATPHGYESLLEYYEKRLADHQKSHGSETGFTISGNDCQSLREEAVMYYQRYLSLFVLEDFTGVVRDTSRNLRVLDLCNQFAAEDEDRFAMEQYRPYITMMNTRARASIHFREKRYRDALRAIDVGLTDIRDFFEQYGQAEAFDKANEVKVLKRFAREIRRKLPVDPLKRYQKKLDKAVKEERYEAAARLRDKIAAMKGEPEGPKSARV</sequence>
<dbReference type="RefSeq" id="WP_206292974.1">
    <property type="nucleotide sequence ID" value="NZ_CP063458.1"/>
</dbReference>
<organism evidence="3 4">
    <name type="scientific">Humisphaera borealis</name>
    <dbReference type="NCBI Taxonomy" id="2807512"/>
    <lineage>
        <taxon>Bacteria</taxon>
        <taxon>Pseudomonadati</taxon>
        <taxon>Planctomycetota</taxon>
        <taxon>Phycisphaerae</taxon>
        <taxon>Tepidisphaerales</taxon>
        <taxon>Tepidisphaeraceae</taxon>
        <taxon>Humisphaera</taxon>
    </lineage>
</organism>
<dbReference type="EMBL" id="CP063458">
    <property type="protein sequence ID" value="QOV89911.1"/>
    <property type="molecule type" value="Genomic_DNA"/>
</dbReference>
<evidence type="ECO:0000313" key="4">
    <source>
        <dbReference type="Proteomes" id="UP000593765"/>
    </source>
</evidence>